<name>A0AAN9W6E1_9ORTH</name>
<evidence type="ECO:0000313" key="6">
    <source>
        <dbReference type="Proteomes" id="UP001378592"/>
    </source>
</evidence>
<evidence type="ECO:0000256" key="2">
    <source>
        <dbReference type="ARBA" id="ARBA00023242"/>
    </source>
</evidence>
<evidence type="ECO:0000313" key="5">
    <source>
        <dbReference type="EMBL" id="KAK7868998.1"/>
    </source>
</evidence>
<feature type="compositionally biased region" description="Basic and acidic residues" evidence="4">
    <location>
        <begin position="240"/>
        <end position="253"/>
    </location>
</feature>
<evidence type="ECO:0000256" key="1">
    <source>
        <dbReference type="ARBA" id="ARBA00004123"/>
    </source>
</evidence>
<keyword evidence="6" id="KW-1185">Reference proteome</keyword>
<gene>
    <name evidence="5" type="ORF">R5R35_013916</name>
</gene>
<dbReference type="GO" id="GO:0005654">
    <property type="term" value="C:nucleoplasm"/>
    <property type="evidence" value="ECO:0007669"/>
    <property type="project" value="TreeGrafter"/>
</dbReference>
<reference evidence="5 6" key="1">
    <citation type="submission" date="2024-03" db="EMBL/GenBank/DDBJ databases">
        <title>The genome assembly and annotation of the cricket Gryllus longicercus Weissman &amp; Gray.</title>
        <authorList>
            <person name="Szrajer S."/>
            <person name="Gray D."/>
            <person name="Ylla G."/>
        </authorList>
    </citation>
    <scope>NUCLEOTIDE SEQUENCE [LARGE SCALE GENOMIC DNA]</scope>
    <source>
        <strain evidence="5">DAG 2021-001</strain>
        <tissue evidence="5">Whole body minus gut</tissue>
    </source>
</reference>
<sequence>MTNPEATGDLPRVLRGDAVGDTMYSERWILKQLIRITKYIAGEEEFNDDFELDLCTLWDMCADKEVIAFTRKHGLIALAINAIMKSQSPRLSEIMVGIIGNMCTSKNVREECKQRTDVIRVMMELLAFPDSPTLIQVMRVLQTFAWEVSNSSQSPHGRRNEDGDQIDNDHNETDHNNDYENDYDYDPLHMHDEFYEERDVVQNVNDTRNPSHKSESDSSEESSLSDMEVAHTLPTSSNKSGEELKFSTEDKSVENLTEVDQDMVGDSEGIGKSANITIQSQESANENKNQNIASSSTEVETANVDEVEEMIISCVPQSTDASAEEMIISCVPQTADVSTEERSEPGAGTSADEDPSGVAGPSASVASTSGMGKVACPESSEDGTSCSSGPGGTSGGRRCAGYAWRNIDDNDYEDDDAGDDENPEVVAVSVNDDSVIIGTAFLWYEQFLKVENWLPEIVYILNSSKNAELIGLTWTLLSILCYIRVGDSYLCCNISGPDVMRGLLESFKEFFGQYADLDNSAFHDVLKCRKGLFAWTAVMYSFTFHEDCETSCCVFKAVIMKNIFQMLTFFNHFLPVDGDLHEYLIHSYTILDHVLMSEPYEMSSFRAGINGILQLLDDLTEEKKKQDGNNVYPRYAEDAIDTTERYLMNVLLWLNRMHSADRLGEFEDVRNKLIAKFG</sequence>
<feature type="region of interest" description="Disordered" evidence="4">
    <location>
        <begin position="281"/>
        <end position="300"/>
    </location>
</feature>
<comment type="subcellular location">
    <subcellularLocation>
        <location evidence="1">Nucleus</location>
    </subcellularLocation>
</comment>
<dbReference type="EMBL" id="JAZDUA010000083">
    <property type="protein sequence ID" value="KAK7868998.1"/>
    <property type="molecule type" value="Genomic_DNA"/>
</dbReference>
<dbReference type="SUPFAM" id="SSF48371">
    <property type="entry name" value="ARM repeat"/>
    <property type="match status" value="1"/>
</dbReference>
<keyword evidence="2" id="KW-0539">Nucleus</keyword>
<feature type="region of interest" description="Disordered" evidence="4">
    <location>
        <begin position="205"/>
        <end position="271"/>
    </location>
</feature>
<feature type="compositionally biased region" description="Basic and acidic residues" evidence="4">
    <location>
        <begin position="158"/>
        <end position="178"/>
    </location>
</feature>
<dbReference type="InterPro" id="IPR052464">
    <property type="entry name" value="Synovial_Prolif_Regulator"/>
</dbReference>
<evidence type="ECO:0000256" key="4">
    <source>
        <dbReference type="SAM" id="MobiDB-lite"/>
    </source>
</evidence>
<dbReference type="PANTHER" id="PTHR23424:SF23">
    <property type="entry name" value="PROTEIN SAAL1"/>
    <property type="match status" value="1"/>
</dbReference>
<comment type="similarity">
    <text evidence="3">Belongs to the SAAL1 family.</text>
</comment>
<proteinExistence type="inferred from homology"/>
<dbReference type="Proteomes" id="UP001378592">
    <property type="component" value="Unassembled WGS sequence"/>
</dbReference>
<feature type="compositionally biased region" description="Low complexity" evidence="4">
    <location>
        <begin position="356"/>
        <end position="370"/>
    </location>
</feature>
<feature type="region of interest" description="Disordered" evidence="4">
    <location>
        <begin position="149"/>
        <end position="186"/>
    </location>
</feature>
<comment type="caution">
    <text evidence="5">The sequence shown here is derived from an EMBL/GenBank/DDBJ whole genome shotgun (WGS) entry which is preliminary data.</text>
</comment>
<dbReference type="AlphaFoldDB" id="A0AAN9W6E1"/>
<accession>A0AAN9W6E1</accession>
<organism evidence="5 6">
    <name type="scientific">Gryllus longicercus</name>
    <dbReference type="NCBI Taxonomy" id="2509291"/>
    <lineage>
        <taxon>Eukaryota</taxon>
        <taxon>Metazoa</taxon>
        <taxon>Ecdysozoa</taxon>
        <taxon>Arthropoda</taxon>
        <taxon>Hexapoda</taxon>
        <taxon>Insecta</taxon>
        <taxon>Pterygota</taxon>
        <taxon>Neoptera</taxon>
        <taxon>Polyneoptera</taxon>
        <taxon>Orthoptera</taxon>
        <taxon>Ensifera</taxon>
        <taxon>Gryllidea</taxon>
        <taxon>Grylloidea</taxon>
        <taxon>Gryllidae</taxon>
        <taxon>Gryllinae</taxon>
        <taxon>Gryllus</taxon>
    </lineage>
</organism>
<dbReference type="InterPro" id="IPR016024">
    <property type="entry name" value="ARM-type_fold"/>
</dbReference>
<protein>
    <submittedName>
        <fullName evidence="5">Uncharacterized protein</fullName>
    </submittedName>
</protein>
<dbReference type="PANTHER" id="PTHR23424">
    <property type="entry name" value="SERUM AMYLOID A"/>
    <property type="match status" value="1"/>
</dbReference>
<feature type="region of interest" description="Disordered" evidence="4">
    <location>
        <begin position="333"/>
        <end position="395"/>
    </location>
</feature>
<evidence type="ECO:0000256" key="3">
    <source>
        <dbReference type="ARBA" id="ARBA00038401"/>
    </source>
</evidence>